<accession>A0AA43TZX9</accession>
<dbReference type="InterPro" id="IPR025586">
    <property type="entry name" value="PcfJ"/>
</dbReference>
<proteinExistence type="predicted"/>
<dbReference type="EMBL" id="JAPFAR010000150">
    <property type="protein sequence ID" value="MDI3349870.1"/>
    <property type="molecule type" value="Genomic_DNA"/>
</dbReference>
<gene>
    <name evidence="1" type="ORF">DCBHLPFO_00657</name>
</gene>
<reference evidence="1" key="1">
    <citation type="submission" date="2022-11" db="EMBL/GenBank/DDBJ databases">
        <title>Draft genome of Mycoplasma arginini isolated from fly.</title>
        <authorList>
            <person name="Severgnini M."/>
            <person name="Gioia G."/>
            <person name="Cremonesi P."/>
            <person name="Moroni P."/>
            <person name="Addis M.F."/>
            <person name="Castiglioni B."/>
        </authorList>
    </citation>
    <scope>NUCLEOTIDE SEQUENCE</scope>
    <source>
        <strain evidence="1">QMP CG1-1632</strain>
    </source>
</reference>
<organism evidence="1 2">
    <name type="scientific">Mycoplasmopsis arginini</name>
    <name type="common">Mycoplasma arginini</name>
    <dbReference type="NCBI Taxonomy" id="2094"/>
    <lineage>
        <taxon>Bacteria</taxon>
        <taxon>Bacillati</taxon>
        <taxon>Mycoplasmatota</taxon>
        <taxon>Mycoplasmoidales</taxon>
        <taxon>Metamycoplasmataceae</taxon>
        <taxon>Mycoplasmopsis</taxon>
    </lineage>
</organism>
<evidence type="ECO:0000313" key="2">
    <source>
        <dbReference type="Proteomes" id="UP001162175"/>
    </source>
</evidence>
<evidence type="ECO:0000313" key="1">
    <source>
        <dbReference type="EMBL" id="MDI3349870.1"/>
    </source>
</evidence>
<name>A0AA43TZX9_MYCAR</name>
<comment type="caution">
    <text evidence="1">The sequence shown here is derived from an EMBL/GenBank/DDBJ whole genome shotgun (WGS) entry which is preliminary data.</text>
</comment>
<sequence>MHHCVASYANKDSSIIISLRDKDNTNRVTCEFHIETGKCIQERSFCNAKPPSTFEDGLLLLREKVLRQARWGTLSWKEKKRVPVKINGVEIVDKLPTVRVTDIFEDVTLPFAEA</sequence>
<dbReference type="AlphaFoldDB" id="A0AA43TZX9"/>
<protein>
    <submittedName>
        <fullName evidence="1">Uncharacterized protein</fullName>
    </submittedName>
</protein>
<dbReference type="Proteomes" id="UP001162175">
    <property type="component" value="Unassembled WGS sequence"/>
</dbReference>
<dbReference type="Pfam" id="PF14284">
    <property type="entry name" value="PcfJ"/>
    <property type="match status" value="1"/>
</dbReference>